<feature type="transmembrane region" description="Helical" evidence="1">
    <location>
        <begin position="169"/>
        <end position="188"/>
    </location>
</feature>
<accession>A0AAU7QED2</accession>
<dbReference type="Pfam" id="PF09490">
    <property type="entry name" value="CbtA"/>
    <property type="match status" value="1"/>
</dbReference>
<keyword evidence="1" id="KW-0472">Membrane</keyword>
<organism evidence="2">
    <name type="scientific">Acerihabitans sp. KWT182</name>
    <dbReference type="NCBI Taxonomy" id="3157919"/>
    <lineage>
        <taxon>Bacteria</taxon>
        <taxon>Pseudomonadati</taxon>
        <taxon>Pseudomonadota</taxon>
        <taxon>Gammaproteobacteria</taxon>
        <taxon>Enterobacterales</taxon>
        <taxon>Pectobacteriaceae</taxon>
        <taxon>Acerihabitans</taxon>
    </lineage>
</organism>
<gene>
    <name evidence="2" type="ORF">ABK905_10245</name>
</gene>
<feature type="transmembrane region" description="Helical" evidence="1">
    <location>
        <begin position="63"/>
        <end position="88"/>
    </location>
</feature>
<keyword evidence="1" id="KW-1133">Transmembrane helix</keyword>
<dbReference type="AlphaFoldDB" id="A0AAU7QED2"/>
<dbReference type="InterPro" id="IPR012666">
    <property type="entry name" value="CbtA_put"/>
</dbReference>
<feature type="transmembrane region" description="Helical" evidence="1">
    <location>
        <begin position="100"/>
        <end position="118"/>
    </location>
</feature>
<keyword evidence="1" id="KW-0812">Transmembrane</keyword>
<feature type="transmembrane region" description="Helical" evidence="1">
    <location>
        <begin position="138"/>
        <end position="157"/>
    </location>
</feature>
<protein>
    <submittedName>
        <fullName evidence="2">CbtA family protein</fullName>
    </submittedName>
</protein>
<evidence type="ECO:0000256" key="1">
    <source>
        <dbReference type="SAM" id="Phobius"/>
    </source>
</evidence>
<name>A0AAU7QED2_9GAMM</name>
<proteinExistence type="predicted"/>
<dbReference type="EMBL" id="CP157947">
    <property type="protein sequence ID" value="XBS71282.1"/>
    <property type="molecule type" value="Genomic_DNA"/>
</dbReference>
<reference evidence="2" key="1">
    <citation type="submission" date="2024-06" db="EMBL/GenBank/DDBJ databases">
        <authorList>
            <person name="Coelho C."/>
            <person name="Bento M."/>
            <person name="Garcia E."/>
            <person name="Camelo A."/>
            <person name="Brandao I."/>
            <person name="Espirito Santo C."/>
            <person name="Trovao J."/>
            <person name="Verissimo A."/>
            <person name="Costa J."/>
            <person name="Tiago I."/>
        </authorList>
    </citation>
    <scope>NUCLEOTIDE SEQUENCE</scope>
    <source>
        <strain evidence="2">KWT182</strain>
    </source>
</reference>
<evidence type="ECO:0000313" key="2">
    <source>
        <dbReference type="EMBL" id="XBS71282.1"/>
    </source>
</evidence>
<sequence>MVGNMLMRGMLVGLVAALLSFGFAKTFGEPQVDRAIAFEEKMDAAKGEAPEPVLVSRDVQSSAGLLTGIIGYGVGIGGLFSLVFAYCYGRVGRLSPRMTALLLAAAGFFAVIIVPELKYPANPPSVGNPDTIGYRTELYFFMIAISIAGLVLAIKLGRGLSARYGNWGASLLAGVFYIVIMGVVQSLLPAINEVPADFPAVVLWQFRVASLGIQLILWGVIGLLFGMLTERSLEQIPKGLPKQSFNG</sequence>
<feature type="transmembrane region" description="Helical" evidence="1">
    <location>
        <begin position="208"/>
        <end position="228"/>
    </location>
</feature>